<dbReference type="EMBL" id="FNYC01000003">
    <property type="protein sequence ID" value="SEI94991.1"/>
    <property type="molecule type" value="Genomic_DNA"/>
</dbReference>
<keyword evidence="7 9" id="KW-0067">ATP-binding</keyword>
<organism evidence="12 13">
    <name type="scientific">Frateuria terrea</name>
    <dbReference type="NCBI Taxonomy" id="529704"/>
    <lineage>
        <taxon>Bacteria</taxon>
        <taxon>Pseudomonadati</taxon>
        <taxon>Pseudomonadota</taxon>
        <taxon>Gammaproteobacteria</taxon>
        <taxon>Lysobacterales</taxon>
        <taxon>Rhodanobacteraceae</taxon>
        <taxon>Frateuria</taxon>
    </lineage>
</organism>
<comment type="pathway">
    <text evidence="9">Metabolic intermediate biosynthesis; acetyl-CoA biosynthesis; acetyl-CoA from acetate: step 1/2.</text>
</comment>
<feature type="binding site" evidence="9">
    <location>
        <position position="385"/>
    </location>
    <ligand>
        <name>Mg(2+)</name>
        <dbReference type="ChEBI" id="CHEBI:18420"/>
    </ligand>
</feature>
<dbReference type="AlphaFoldDB" id="A0A1H6URV5"/>
<dbReference type="GO" id="GO:0005829">
    <property type="term" value="C:cytosol"/>
    <property type="evidence" value="ECO:0007669"/>
    <property type="project" value="TreeGrafter"/>
</dbReference>
<evidence type="ECO:0000256" key="1">
    <source>
        <dbReference type="ARBA" id="ARBA00008748"/>
    </source>
</evidence>
<feature type="binding site" evidence="9">
    <location>
        <position position="27"/>
    </location>
    <ligand>
        <name>ATP</name>
        <dbReference type="ChEBI" id="CHEBI:30616"/>
    </ligand>
</feature>
<feature type="site" description="Transition state stabilizer" evidence="9">
    <location>
        <position position="245"/>
    </location>
</feature>
<dbReference type="InterPro" id="IPR043129">
    <property type="entry name" value="ATPase_NBD"/>
</dbReference>
<comment type="subcellular location">
    <subcellularLocation>
        <location evidence="9">Cytoplasm</location>
    </subcellularLocation>
</comment>
<feature type="binding site" evidence="9">
    <location>
        <position position="20"/>
    </location>
    <ligand>
        <name>Mg(2+)</name>
        <dbReference type="ChEBI" id="CHEBI:18420"/>
    </ligand>
</feature>
<feature type="binding site" evidence="9">
    <location>
        <begin position="334"/>
        <end position="338"/>
    </location>
    <ligand>
        <name>ATP</name>
        <dbReference type="ChEBI" id="CHEBI:30616"/>
    </ligand>
</feature>
<feature type="binding site" evidence="9">
    <location>
        <position position="102"/>
    </location>
    <ligand>
        <name>substrate</name>
    </ligand>
</feature>
<dbReference type="UniPathway" id="UPA00340">
    <property type="reaction ID" value="UER00458"/>
</dbReference>
<evidence type="ECO:0000256" key="5">
    <source>
        <dbReference type="ARBA" id="ARBA00022741"/>
    </source>
</evidence>
<feature type="site" description="Transition state stabilizer" evidence="9">
    <location>
        <position position="190"/>
    </location>
</feature>
<evidence type="ECO:0000256" key="11">
    <source>
        <dbReference type="SAM" id="MobiDB-lite"/>
    </source>
</evidence>
<evidence type="ECO:0000256" key="2">
    <source>
        <dbReference type="ARBA" id="ARBA00022490"/>
    </source>
</evidence>
<dbReference type="PRINTS" id="PR00471">
    <property type="entry name" value="ACETATEKNASE"/>
</dbReference>
<dbReference type="InterPro" id="IPR004372">
    <property type="entry name" value="Ac/propionate_kinase"/>
</dbReference>
<evidence type="ECO:0000256" key="10">
    <source>
        <dbReference type="RuleBase" id="RU003835"/>
    </source>
</evidence>
<dbReference type="GO" id="GO:0008776">
    <property type="term" value="F:acetate kinase activity"/>
    <property type="evidence" value="ECO:0007669"/>
    <property type="project" value="UniProtKB-UniRule"/>
</dbReference>
<keyword evidence="5 9" id="KW-0547">Nucleotide-binding</keyword>
<dbReference type="GO" id="GO:0006083">
    <property type="term" value="P:acetate metabolic process"/>
    <property type="evidence" value="ECO:0007669"/>
    <property type="project" value="TreeGrafter"/>
</dbReference>
<gene>
    <name evidence="9" type="primary">ackA</name>
    <name evidence="12" type="ORF">SAMN04487997_2140</name>
</gene>
<dbReference type="PANTHER" id="PTHR21060">
    <property type="entry name" value="ACETATE KINASE"/>
    <property type="match status" value="1"/>
</dbReference>
<sequence>MALDDGVTMRRSGFHVLAINSGSSSLKFGLFSARGCEAAPRVAGEAQAIGSSAGLLRVRDGHGGDTLHEETVPMADGVQAFSRIARVLDGMDVPAPDAIGHRIVHGGAQLRAHARIDATVMAQLEAASAFAPLHVPAALAVVRAAQRRFPALPQVACLDTAFHAALPDEARTLPVDRALQAAGVQRYGFHGLSCASILAQWPQAPARLVIAHLGSGASVTAVRKGRSMDTSMGMTPSGGVMMATRSGDLDPGVLAWLAREKGMDARAIERLVDHRSGLLGVSGVSGDLRRLRKVERTDPFARLAIAMFVLSVRKQIAAMAAVLQGIDALVFTGGIGEHDAQARADICDGLSWAGIRLDPARNRAGGLRIGMDGAACDVRVIPTEEERQICRHVHDLLTDAEAQREDSTSLPPQSPSTREPCSQRGSG</sequence>
<name>A0A1H6URV5_9GAMM</name>
<dbReference type="PANTHER" id="PTHR21060:SF21">
    <property type="entry name" value="ACETATE KINASE"/>
    <property type="match status" value="1"/>
</dbReference>
<evidence type="ECO:0000256" key="9">
    <source>
        <dbReference type="HAMAP-Rule" id="MF_00020"/>
    </source>
</evidence>
<dbReference type="STRING" id="529704.SAMN02927913_1587"/>
<protein>
    <recommendedName>
        <fullName evidence="9">Acetate kinase</fullName>
        <ecNumber evidence="9">2.7.2.1</ecNumber>
    </recommendedName>
    <alternativeName>
        <fullName evidence="9">Acetokinase</fullName>
    </alternativeName>
</protein>
<dbReference type="GO" id="GO:0006085">
    <property type="term" value="P:acetyl-CoA biosynthetic process"/>
    <property type="evidence" value="ECO:0007669"/>
    <property type="project" value="UniProtKB-UniRule"/>
</dbReference>
<comment type="similarity">
    <text evidence="1 9 10">Belongs to the acetokinase family.</text>
</comment>
<dbReference type="HAMAP" id="MF_00020">
    <property type="entry name" value="Acetate_kinase"/>
    <property type="match status" value="1"/>
</dbReference>
<evidence type="ECO:0000256" key="7">
    <source>
        <dbReference type="ARBA" id="ARBA00022840"/>
    </source>
</evidence>
<comment type="subunit">
    <text evidence="9">Homodimer.</text>
</comment>
<comment type="catalytic activity">
    <reaction evidence="9">
        <text>acetate + ATP = acetyl phosphate + ADP</text>
        <dbReference type="Rhea" id="RHEA:11352"/>
        <dbReference type="ChEBI" id="CHEBI:22191"/>
        <dbReference type="ChEBI" id="CHEBI:30089"/>
        <dbReference type="ChEBI" id="CHEBI:30616"/>
        <dbReference type="ChEBI" id="CHEBI:456216"/>
        <dbReference type="EC" id="2.7.2.1"/>
    </reaction>
</comment>
<dbReference type="PROSITE" id="PS01076">
    <property type="entry name" value="ACETATE_KINASE_2"/>
    <property type="match status" value="1"/>
</dbReference>
<evidence type="ECO:0000256" key="6">
    <source>
        <dbReference type="ARBA" id="ARBA00022777"/>
    </source>
</evidence>
<dbReference type="EC" id="2.7.2.1" evidence="9"/>
<evidence type="ECO:0000313" key="13">
    <source>
        <dbReference type="Proteomes" id="UP000199420"/>
    </source>
</evidence>
<dbReference type="GO" id="GO:0005524">
    <property type="term" value="F:ATP binding"/>
    <property type="evidence" value="ECO:0007669"/>
    <property type="project" value="UniProtKB-KW"/>
</dbReference>
<comment type="function">
    <text evidence="9">Catalyzes the formation of acetyl phosphate from acetate and ATP. Can also catalyze the reverse reaction.</text>
</comment>
<evidence type="ECO:0000313" key="12">
    <source>
        <dbReference type="EMBL" id="SEI94991.1"/>
    </source>
</evidence>
<dbReference type="PROSITE" id="PS01075">
    <property type="entry name" value="ACETATE_KINASE_1"/>
    <property type="match status" value="1"/>
</dbReference>
<dbReference type="InterPro" id="IPR000890">
    <property type="entry name" value="Aliphatic_acid_kin_short-chain"/>
</dbReference>
<comment type="cofactor">
    <cofactor evidence="9">
        <name>Mg(2+)</name>
        <dbReference type="ChEBI" id="CHEBI:18420"/>
    </cofactor>
    <cofactor evidence="9">
        <name>Mn(2+)</name>
        <dbReference type="ChEBI" id="CHEBI:29035"/>
    </cofactor>
    <text evidence="9">Mg(2+). Can also accept Mn(2+).</text>
</comment>
<dbReference type="InterPro" id="IPR023865">
    <property type="entry name" value="Aliphatic_acid_kinase_CS"/>
</dbReference>
<evidence type="ECO:0000256" key="4">
    <source>
        <dbReference type="ARBA" id="ARBA00022723"/>
    </source>
</evidence>
<proteinExistence type="inferred from homology"/>
<feature type="region of interest" description="Disordered" evidence="11">
    <location>
        <begin position="401"/>
        <end position="427"/>
    </location>
</feature>
<dbReference type="SUPFAM" id="SSF53067">
    <property type="entry name" value="Actin-like ATPase domain"/>
    <property type="match status" value="2"/>
</dbReference>
<feature type="active site" description="Proton donor/acceptor" evidence="9">
    <location>
        <position position="159"/>
    </location>
</feature>
<dbReference type="Gene3D" id="3.30.420.40">
    <property type="match status" value="2"/>
</dbReference>
<feature type="binding site" evidence="9">
    <location>
        <begin position="287"/>
        <end position="289"/>
    </location>
    <ligand>
        <name>ATP</name>
        <dbReference type="ChEBI" id="CHEBI:30616"/>
    </ligand>
</feature>
<dbReference type="Pfam" id="PF00871">
    <property type="entry name" value="Acetate_kinase"/>
    <property type="match status" value="1"/>
</dbReference>
<dbReference type="NCBIfam" id="TIGR00016">
    <property type="entry name" value="ackA"/>
    <property type="match status" value="1"/>
</dbReference>
<dbReference type="PIRSF" id="PIRSF000722">
    <property type="entry name" value="Acetate_prop_kin"/>
    <property type="match status" value="1"/>
</dbReference>
<feature type="binding site" evidence="9">
    <location>
        <begin position="212"/>
        <end position="216"/>
    </location>
    <ligand>
        <name>ATP</name>
        <dbReference type="ChEBI" id="CHEBI:30616"/>
    </ligand>
</feature>
<accession>A0A1H6URV5</accession>
<keyword evidence="4 9" id="KW-0479">Metal-binding</keyword>
<keyword evidence="13" id="KW-1185">Reference proteome</keyword>
<keyword evidence="2 9" id="KW-0963">Cytoplasm</keyword>
<reference evidence="12 13" key="1">
    <citation type="submission" date="2016-10" db="EMBL/GenBank/DDBJ databases">
        <authorList>
            <person name="de Groot N.N."/>
        </authorList>
    </citation>
    <scope>NUCLEOTIDE SEQUENCE [LARGE SCALE GENOMIC DNA]</scope>
    <source>
        <strain evidence="12 13">DSM 26515</strain>
    </source>
</reference>
<feature type="compositionally biased region" description="Polar residues" evidence="11">
    <location>
        <begin position="408"/>
        <end position="427"/>
    </location>
</feature>
<dbReference type="GO" id="GO:0000287">
    <property type="term" value="F:magnesium ion binding"/>
    <property type="evidence" value="ECO:0007669"/>
    <property type="project" value="UniProtKB-UniRule"/>
</dbReference>
<keyword evidence="3 9" id="KW-0808">Transferase</keyword>
<keyword evidence="6 9" id="KW-0418">Kinase</keyword>
<evidence type="ECO:0000256" key="8">
    <source>
        <dbReference type="ARBA" id="ARBA00022842"/>
    </source>
</evidence>
<keyword evidence="8 9" id="KW-0460">Magnesium</keyword>
<dbReference type="Proteomes" id="UP000199420">
    <property type="component" value="Unassembled WGS sequence"/>
</dbReference>
<evidence type="ECO:0000256" key="3">
    <source>
        <dbReference type="ARBA" id="ARBA00022679"/>
    </source>
</evidence>